<sequence length="256" mass="27682">MDSLTREIRRVCISSSPRPLCTPPLAARRLFSASSSSASSASSTTASPSAQAPTQANYPFATTTLPLPAAPSTTASPSPPPRRDSLLRTLNAHLTSQHPHAEHYSQLFSRRDKRRLLPGSVLTVTSYASAPSASNPSPPTTVFSGVLIALRRRHQGRDTSIRLRNLVGRTGVEQSFKVLSPLIRDIRVVARAETSGPAVVAKDGREGPRRKAPLPAARRAKMYFVRDQPNRLVSVAGIVRAAREREATLAARKGRR</sequence>
<comment type="caution">
    <text evidence="5">The sequence shown here is derived from an EMBL/GenBank/DDBJ whole genome shotgun (WGS) entry which is preliminary data.</text>
</comment>
<evidence type="ECO:0000256" key="4">
    <source>
        <dbReference type="SAM" id="MobiDB-lite"/>
    </source>
</evidence>
<dbReference type="InterPro" id="IPR038657">
    <property type="entry name" value="Ribosomal_bL19_sf"/>
</dbReference>
<proteinExistence type="inferred from homology"/>
<keyword evidence="2 5" id="KW-0689">Ribosomal protein</keyword>
<dbReference type="PANTHER" id="PTHR15680:SF9">
    <property type="entry name" value="LARGE RIBOSOMAL SUBUNIT PROTEIN BL19M"/>
    <property type="match status" value="1"/>
</dbReference>
<dbReference type="GO" id="GO:0003735">
    <property type="term" value="F:structural constituent of ribosome"/>
    <property type="evidence" value="ECO:0007669"/>
    <property type="project" value="InterPro"/>
</dbReference>
<dbReference type="EMBL" id="SOZI01000001">
    <property type="protein sequence ID" value="TNY24702.1"/>
    <property type="molecule type" value="Genomic_DNA"/>
</dbReference>
<dbReference type="PANTHER" id="PTHR15680">
    <property type="entry name" value="RIBOSOMAL PROTEIN L19"/>
    <property type="match status" value="1"/>
</dbReference>
<dbReference type="SUPFAM" id="SSF50104">
    <property type="entry name" value="Translation proteins SH3-like domain"/>
    <property type="match status" value="1"/>
</dbReference>
<feature type="region of interest" description="Disordered" evidence="4">
    <location>
        <begin position="32"/>
        <end position="85"/>
    </location>
</feature>
<dbReference type="Gene3D" id="2.30.30.790">
    <property type="match status" value="1"/>
</dbReference>
<organism evidence="5 6">
    <name type="scientific">Rhodotorula diobovata</name>
    <dbReference type="NCBI Taxonomy" id="5288"/>
    <lineage>
        <taxon>Eukaryota</taxon>
        <taxon>Fungi</taxon>
        <taxon>Dikarya</taxon>
        <taxon>Basidiomycota</taxon>
        <taxon>Pucciniomycotina</taxon>
        <taxon>Microbotryomycetes</taxon>
        <taxon>Sporidiobolales</taxon>
        <taxon>Sporidiobolaceae</taxon>
        <taxon>Rhodotorula</taxon>
    </lineage>
</organism>
<dbReference type="OrthoDB" id="4726at2759"/>
<keyword evidence="6" id="KW-1185">Reference proteome</keyword>
<reference evidence="5 6" key="1">
    <citation type="submission" date="2019-03" db="EMBL/GenBank/DDBJ databases">
        <title>Rhodosporidium diobovatum UCD-FST 08-225 genome sequencing, assembly, and annotation.</title>
        <authorList>
            <person name="Fakankun I.U."/>
            <person name="Fristensky B."/>
            <person name="Levin D.B."/>
        </authorList>
    </citation>
    <scope>NUCLEOTIDE SEQUENCE [LARGE SCALE GENOMIC DNA]</scope>
    <source>
        <strain evidence="5 6">UCD-FST 08-225</strain>
    </source>
</reference>
<dbReference type="Proteomes" id="UP000311382">
    <property type="component" value="Unassembled WGS sequence"/>
</dbReference>
<accession>A0A5C5G8I4</accession>
<dbReference type="GO" id="GO:0006412">
    <property type="term" value="P:translation"/>
    <property type="evidence" value="ECO:0007669"/>
    <property type="project" value="InterPro"/>
</dbReference>
<dbReference type="InterPro" id="IPR001857">
    <property type="entry name" value="Ribosomal_bL19"/>
</dbReference>
<dbReference type="GO" id="GO:0005762">
    <property type="term" value="C:mitochondrial large ribosomal subunit"/>
    <property type="evidence" value="ECO:0007669"/>
    <property type="project" value="TreeGrafter"/>
</dbReference>
<evidence type="ECO:0000313" key="6">
    <source>
        <dbReference type="Proteomes" id="UP000311382"/>
    </source>
</evidence>
<feature type="compositionally biased region" description="Low complexity" evidence="4">
    <location>
        <begin position="32"/>
        <end position="76"/>
    </location>
</feature>
<gene>
    <name evidence="5" type="ORF">DMC30DRAFT_412942</name>
</gene>
<comment type="similarity">
    <text evidence="1">Belongs to the bacterial ribosomal protein bL19 family.</text>
</comment>
<keyword evidence="3" id="KW-0687">Ribonucleoprotein</keyword>
<evidence type="ECO:0000256" key="2">
    <source>
        <dbReference type="ARBA" id="ARBA00022980"/>
    </source>
</evidence>
<protein>
    <submittedName>
        <fullName evidence="5">Putative 50s ribosomal protein l19</fullName>
    </submittedName>
</protein>
<dbReference type="AlphaFoldDB" id="A0A5C5G8I4"/>
<evidence type="ECO:0000313" key="5">
    <source>
        <dbReference type="EMBL" id="TNY24702.1"/>
    </source>
</evidence>
<name>A0A5C5G8I4_9BASI</name>
<evidence type="ECO:0000256" key="1">
    <source>
        <dbReference type="ARBA" id="ARBA00005781"/>
    </source>
</evidence>
<dbReference type="InterPro" id="IPR008991">
    <property type="entry name" value="Translation_prot_SH3-like_sf"/>
</dbReference>
<dbReference type="STRING" id="5288.A0A5C5G8I4"/>
<dbReference type="Pfam" id="PF01245">
    <property type="entry name" value="Ribosomal_L19"/>
    <property type="match status" value="1"/>
</dbReference>
<evidence type="ECO:0000256" key="3">
    <source>
        <dbReference type="ARBA" id="ARBA00023274"/>
    </source>
</evidence>